<dbReference type="InterPro" id="IPR011990">
    <property type="entry name" value="TPR-like_helical_dom_sf"/>
</dbReference>
<evidence type="ECO:0000256" key="4">
    <source>
        <dbReference type="SAM" id="Coils"/>
    </source>
</evidence>
<gene>
    <name evidence="7" type="ORF">H6G68_14865</name>
</gene>
<dbReference type="NCBIfam" id="NF047558">
    <property type="entry name" value="TPR_END_plus"/>
    <property type="match status" value="1"/>
</dbReference>
<keyword evidence="5" id="KW-0812">Transmembrane</keyword>
<dbReference type="EMBL" id="JACJTQ010000021">
    <property type="protein sequence ID" value="MBD2693017.1"/>
    <property type="molecule type" value="Genomic_DNA"/>
</dbReference>
<proteinExistence type="predicted"/>
<feature type="coiled-coil region" evidence="4">
    <location>
        <begin position="125"/>
        <end position="206"/>
    </location>
</feature>
<evidence type="ECO:0000256" key="2">
    <source>
        <dbReference type="ARBA" id="ARBA00022803"/>
    </source>
</evidence>
<keyword evidence="2 3" id="KW-0802">TPR repeat</keyword>
<keyword evidence="6" id="KW-0732">Signal</keyword>
<dbReference type="RefSeq" id="WP_190907336.1">
    <property type="nucleotide sequence ID" value="NZ_JACJTQ010000021.1"/>
</dbReference>
<keyword evidence="5" id="KW-1133">Transmembrane helix</keyword>
<dbReference type="Gene3D" id="1.25.40.10">
    <property type="entry name" value="Tetratricopeptide repeat domain"/>
    <property type="match status" value="1"/>
</dbReference>
<keyword evidence="8" id="KW-1185">Reference proteome</keyword>
<reference evidence="7 8" key="1">
    <citation type="journal article" date="2020" name="ISME J.">
        <title>Comparative genomics reveals insights into cyanobacterial evolution and habitat adaptation.</title>
        <authorList>
            <person name="Chen M.Y."/>
            <person name="Teng W.K."/>
            <person name="Zhao L."/>
            <person name="Hu C.X."/>
            <person name="Zhou Y.K."/>
            <person name="Han B.P."/>
            <person name="Song L.R."/>
            <person name="Shu W.S."/>
        </authorList>
    </citation>
    <scope>NUCLEOTIDE SEQUENCE [LARGE SCALE GENOMIC DNA]</scope>
    <source>
        <strain evidence="7 8">FACHB-362</strain>
    </source>
</reference>
<feature type="repeat" description="TPR" evidence="3">
    <location>
        <begin position="248"/>
        <end position="281"/>
    </location>
</feature>
<feature type="coiled-coil region" evidence="4">
    <location>
        <begin position="43"/>
        <end position="70"/>
    </location>
</feature>
<dbReference type="PANTHER" id="PTHR44943:SF4">
    <property type="entry name" value="TPR REPEAT-CONTAINING PROTEIN MJ0798"/>
    <property type="match status" value="1"/>
</dbReference>
<dbReference type="SUPFAM" id="SSF48452">
    <property type="entry name" value="TPR-like"/>
    <property type="match status" value="1"/>
</dbReference>
<dbReference type="InterPro" id="IPR019734">
    <property type="entry name" value="TPR_rpt"/>
</dbReference>
<dbReference type="PANTHER" id="PTHR44943">
    <property type="entry name" value="CELLULOSE SYNTHASE OPERON PROTEIN C"/>
    <property type="match status" value="1"/>
</dbReference>
<evidence type="ECO:0000256" key="6">
    <source>
        <dbReference type="SAM" id="SignalP"/>
    </source>
</evidence>
<feature type="repeat" description="TPR" evidence="3">
    <location>
        <begin position="316"/>
        <end position="349"/>
    </location>
</feature>
<keyword evidence="1" id="KW-0677">Repeat</keyword>
<name>A0ABR8J3R7_9NOST</name>
<feature type="repeat" description="TPR" evidence="3">
    <location>
        <begin position="214"/>
        <end position="247"/>
    </location>
</feature>
<evidence type="ECO:0000256" key="1">
    <source>
        <dbReference type="ARBA" id="ARBA00022737"/>
    </source>
</evidence>
<feature type="repeat" description="TPR" evidence="3">
    <location>
        <begin position="282"/>
        <end position="315"/>
    </location>
</feature>
<organism evidence="7 8">
    <name type="scientific">Anabaena catenula FACHB-362</name>
    <dbReference type="NCBI Taxonomy" id="2692877"/>
    <lineage>
        <taxon>Bacteria</taxon>
        <taxon>Bacillati</taxon>
        <taxon>Cyanobacteriota</taxon>
        <taxon>Cyanophyceae</taxon>
        <taxon>Nostocales</taxon>
        <taxon>Nostocaceae</taxon>
        <taxon>Anabaena</taxon>
    </lineage>
</organism>
<dbReference type="Proteomes" id="UP000660381">
    <property type="component" value="Unassembled WGS sequence"/>
</dbReference>
<dbReference type="PROSITE" id="PS50293">
    <property type="entry name" value="TPR_REGION"/>
    <property type="match status" value="1"/>
</dbReference>
<feature type="transmembrane region" description="Helical" evidence="5">
    <location>
        <begin position="74"/>
        <end position="96"/>
    </location>
</feature>
<dbReference type="SMART" id="SM00028">
    <property type="entry name" value="TPR"/>
    <property type="match status" value="4"/>
</dbReference>
<dbReference type="Pfam" id="PF13424">
    <property type="entry name" value="TPR_12"/>
    <property type="match status" value="1"/>
</dbReference>
<evidence type="ECO:0000313" key="7">
    <source>
        <dbReference type="EMBL" id="MBD2693017.1"/>
    </source>
</evidence>
<keyword evidence="4" id="KW-0175">Coiled coil</keyword>
<comment type="caution">
    <text evidence="7">The sequence shown here is derived from an EMBL/GenBank/DDBJ whole genome shotgun (WGS) entry which is preliminary data.</text>
</comment>
<evidence type="ECO:0000256" key="3">
    <source>
        <dbReference type="PROSITE-ProRule" id="PRU00339"/>
    </source>
</evidence>
<dbReference type="PROSITE" id="PS50005">
    <property type="entry name" value="TPR"/>
    <property type="match status" value="4"/>
</dbReference>
<protein>
    <submittedName>
        <fullName evidence="7">Tetratricopeptide repeat protein</fullName>
    </submittedName>
</protein>
<accession>A0ABR8J3R7</accession>
<feature type="chain" id="PRO_5047249177" evidence="6">
    <location>
        <begin position="24"/>
        <end position="375"/>
    </location>
</feature>
<dbReference type="Pfam" id="PF13432">
    <property type="entry name" value="TPR_16"/>
    <property type="match status" value="1"/>
</dbReference>
<sequence>MRIKNLVGLTVALLILSATIAIAQPKPSNSPQLVPNPVVSTQQQKELEKLQQEKEIRDRVQEEVDRAFSRTTTILNILLVVLTLLPILAAAGVWLLRRSVISELVAETKQQLTTEVETQLKKEVAAELQKQTAAFKQELETLKLDFIEQLSELKNLFLDAQNQKEKILQELSELTPSPALIQDYIHPEIQQKIQDLTTQLENLKAGNPQLFFSNNDYLKQGDAFYAESRYTEALPFYDLVVQKEPDSYAAWINRGWTLRKLHKYEEAIISFEKGIFLKSDEYIAWHGLGNALRNLGRYDEAISAYNKALEIRPDYAWSWHHIARCYSLLGNYDLALDNLQKAVNLKPEKHKQLAKNNPEFDALKDDKRFKKLIEQ</sequence>
<evidence type="ECO:0000256" key="5">
    <source>
        <dbReference type="SAM" id="Phobius"/>
    </source>
</evidence>
<dbReference type="InterPro" id="IPR051685">
    <property type="entry name" value="Ycf3/AcsC/BcsC/TPR_MFPF"/>
</dbReference>
<keyword evidence="5" id="KW-0472">Membrane</keyword>
<evidence type="ECO:0000313" key="8">
    <source>
        <dbReference type="Proteomes" id="UP000660381"/>
    </source>
</evidence>
<feature type="signal peptide" evidence="6">
    <location>
        <begin position="1"/>
        <end position="23"/>
    </location>
</feature>